<protein>
    <submittedName>
        <fullName evidence="1">Ankyrin repeat protein</fullName>
    </submittedName>
</protein>
<comment type="caution">
    <text evidence="1">The sequence shown here is derived from an EMBL/GenBank/DDBJ whole genome shotgun (WGS) entry which is preliminary data.</text>
</comment>
<name>A0ACC1U375_9AGAR</name>
<dbReference type="Proteomes" id="UP001163835">
    <property type="component" value="Unassembled WGS sequence"/>
</dbReference>
<sequence>MPQNSEAQAFIDRVLALPKGPGVSLESVLQPCLDDEAELRRLFATEKDNHRLKNPYVGLVNVFDAPPDIRTIRARIVKDEEDLNGKYVMSLSPKDRKAEGTACMVPSLEEFQKNWAIFSEGSLSQLLDWNNVVAAGGSVLACLVPLAEEAKVSKRAIRKYYHASAYPSSDIDLFLWGLTPQQAEAKIVTIYKAVRDSVPWDVTCVRTKHTVSIHSQYPYRSVQIILRLYTSPAEVLAGFDIDAPCCAYDGQRIWANPRAITALMRQCNTIDVTRRSPSYEVRLTKYSSRAFEIYVPNLCRADIDPTIYERSVVRVEGLARLLVFEKLKHPDAREIFLRSRRTLRGRSYASSVPYYMRKKRTLKGDLKNEVAIGGLEMNSYDVVSLHIPYGPGWDARKIDKLIYQTDLGMNSTFNPKNKNRRLHRHPAFFGSIEECLEDCCEDCPKPIDEDEVKLQEEEDKQYLRGRISFVEQDPGRQSLSGSFNPIDDSEWSAQVFIGPTEKFFQVIITSDRAAVAQMIAEGVDVNRRDHVGRMPLHAAVLAKAEDVACDLIDAGARITSRLAEGKTALHIAAQLDQLKVVKKLLERSKINEDLSKKDGDTEEGNGDVEMKEAVRDSSQDDWSSADDGVISMEEVEDTDADDEDDGDDVDIDDDNGDDNDGSPRKNIKSKEVSEPPKTPAEYNALPEDDSGQPDVFDINAPDWDLCFTPLSYAILFASLPVIDTLLLSGADANLATTASYPDAPRLHPLLLPIYHLDEEQACSIAERLVHAGAASSAADEGRTILYKMIEAGKTKLVNSLLCLDPKARVVLNLPSMNMNNGRPTFPLIAAVQLNNFEMVTTLLAYGANVVFKAEDVVRAQELRNQQNYGNNVSHFINFTLGEPLDQVIHPVEAALCCHTDLIQLLVSVGASINRATRASTSTYANQEILRTYLDWARYAIGWINRYISEQQDKIELETKKLDSITTAPTTPWRTFVSRTIYLSDNGVLPGSELQKKKFVEDRVELEKTTRKCVALKGFFGDAERLLVSKGAKTYNILFADTEKRSTATSNVSIQIDHHDHILWQQNSNSTQYFFLGQHDYSREAVPIYLNDRYDELFEACWKGDDTTVRKLCLPDEGKENALRVSVAVAHPTNQWSQTSLYTSISTFFARMVNPQIADLTPLVAAIEGRHWSTVRLVFSICVAQYKPADEKEVAFRLKNIDLDEDDEDNLSDDDSEASNVTASAQKRNQPFIDIAQISSAVKVPFPPSRLLDSHYVTYEEGGGSLVLIKAIKTKNFEAFVHIADLYKLTEPPLELGQGYILDAILAADEPEMLDEYIRRTGSGIDLQSHGDETEEKEIRAINDQNKIYLGLSVHGKKRKDLAQKNDPANFHYQSRDQDVTPILWRAILSSSNEVKIIEYLASTRPLEAYRFYAMTHGTELSIRLRRVTDLEQILPDRLGWCINNLGESPLVAAILSNKLNVIKLLFAKNPKLMSAALKERMKFSGFNLLMIAVQVGCDPQVIDFLLANGQSPTETDQVRKWNIYHMLAASSVPVIFEHLLLKLPRDVNELLLQQHCKGNLDTPLHLAVSRGDYRTSSIIIDYTRAGLAIRNVYGSIPLHIAISKSQAKTVKKLIDSSPDECLFMENGVGNTPLEMSTLLDLLGRLQNVSRDREPELAAQHVNLDPSRITLDKLQQDVPNLRQTINTLVKNGPLKSDDKLTKELSAFSRFMETKLTAATAEAEASKGTNEDEPDVKDKWKDPEDRGTTLKIIKEAILARPYQRQLIHLVDVQKSVGSHLSSAELYSTDAHNQRHQREHDEEGLEPEEDTEIKLRNSSIVYRRLGQPLLRV</sequence>
<dbReference type="EMBL" id="MU795065">
    <property type="protein sequence ID" value="KAJ3811278.1"/>
    <property type="molecule type" value="Genomic_DNA"/>
</dbReference>
<organism evidence="1 2">
    <name type="scientific">Lentinula aff. lateritia</name>
    <dbReference type="NCBI Taxonomy" id="2804960"/>
    <lineage>
        <taxon>Eukaryota</taxon>
        <taxon>Fungi</taxon>
        <taxon>Dikarya</taxon>
        <taxon>Basidiomycota</taxon>
        <taxon>Agaricomycotina</taxon>
        <taxon>Agaricomycetes</taxon>
        <taxon>Agaricomycetidae</taxon>
        <taxon>Agaricales</taxon>
        <taxon>Marasmiineae</taxon>
        <taxon>Omphalotaceae</taxon>
        <taxon>Lentinula</taxon>
    </lineage>
</organism>
<accession>A0ACC1U375</accession>
<evidence type="ECO:0000313" key="2">
    <source>
        <dbReference type="Proteomes" id="UP001163835"/>
    </source>
</evidence>
<keyword evidence="2" id="KW-1185">Reference proteome</keyword>
<reference evidence="1" key="1">
    <citation type="submission" date="2022-09" db="EMBL/GenBank/DDBJ databases">
        <title>A Global Phylogenomic Analysis of the Shiitake Genus Lentinula.</title>
        <authorList>
            <consortium name="DOE Joint Genome Institute"/>
            <person name="Sierra-Patev S."/>
            <person name="Min B."/>
            <person name="Naranjo-Ortiz M."/>
            <person name="Looney B."/>
            <person name="Konkel Z."/>
            <person name="Slot J.C."/>
            <person name="Sakamoto Y."/>
            <person name="Steenwyk J.L."/>
            <person name="Rokas A."/>
            <person name="Carro J."/>
            <person name="Camarero S."/>
            <person name="Ferreira P."/>
            <person name="Molpeceres G."/>
            <person name="Ruiz-Duenas F.J."/>
            <person name="Serrano A."/>
            <person name="Henrissat B."/>
            <person name="Drula E."/>
            <person name="Hughes K.W."/>
            <person name="Mata J.L."/>
            <person name="Ishikawa N.K."/>
            <person name="Vargas-Isla R."/>
            <person name="Ushijima S."/>
            <person name="Smith C.A."/>
            <person name="Ahrendt S."/>
            <person name="Andreopoulos W."/>
            <person name="He G."/>
            <person name="Labutti K."/>
            <person name="Lipzen A."/>
            <person name="Ng V."/>
            <person name="Riley R."/>
            <person name="Sandor L."/>
            <person name="Barry K."/>
            <person name="Martinez A.T."/>
            <person name="Xiao Y."/>
            <person name="Gibbons J.G."/>
            <person name="Terashima K."/>
            <person name="Grigoriev I.V."/>
            <person name="Hibbett D.S."/>
        </authorList>
    </citation>
    <scope>NUCLEOTIDE SEQUENCE</scope>
    <source>
        <strain evidence="1">TMI1499</strain>
    </source>
</reference>
<evidence type="ECO:0000313" key="1">
    <source>
        <dbReference type="EMBL" id="KAJ3811278.1"/>
    </source>
</evidence>
<gene>
    <name evidence="1" type="ORF">F5876DRAFT_88401</name>
</gene>
<proteinExistence type="predicted"/>